<evidence type="ECO:0000313" key="8">
    <source>
        <dbReference type="EMBL" id="VDD04958.1"/>
    </source>
</evidence>
<dbReference type="InterPro" id="IPR001077">
    <property type="entry name" value="COMT_C"/>
</dbReference>
<dbReference type="Gene3D" id="1.10.10.10">
    <property type="entry name" value="Winged helix-like DNA-binding domain superfamily/Winged helix DNA-binding domain"/>
    <property type="match status" value="1"/>
</dbReference>
<evidence type="ECO:0000256" key="3">
    <source>
        <dbReference type="ARBA" id="ARBA00022691"/>
    </source>
</evidence>
<dbReference type="Pfam" id="PF08100">
    <property type="entry name" value="Dimerisation"/>
    <property type="match status" value="1"/>
</dbReference>
<dbReference type="FunFam" id="1.10.10.10:FF:000357">
    <property type="entry name" value="Caffeic acid 3-O-methyltransferase"/>
    <property type="match status" value="1"/>
</dbReference>
<feature type="domain" description="O-methyltransferase dimerisation" evidence="6">
    <location>
        <begin position="57"/>
        <end position="153"/>
    </location>
</feature>
<feature type="non-terminal residue" evidence="8">
    <location>
        <position position="1"/>
    </location>
</feature>
<evidence type="ECO:0000256" key="4">
    <source>
        <dbReference type="PIRSR" id="PIRSR005739-1"/>
    </source>
</evidence>
<dbReference type="SUPFAM" id="SSF46785">
    <property type="entry name" value="Winged helix' DNA-binding domain"/>
    <property type="match status" value="1"/>
</dbReference>
<name>A0A3P6BQY0_BRACM</name>
<protein>
    <recommendedName>
        <fullName evidence="9">O-methyltransferase domain-containing protein</fullName>
    </recommendedName>
</protein>
<keyword evidence="1" id="KW-0489">Methyltransferase</keyword>
<dbReference type="SUPFAM" id="SSF53335">
    <property type="entry name" value="S-adenosyl-L-methionine-dependent methyltransferases"/>
    <property type="match status" value="1"/>
</dbReference>
<dbReference type="GO" id="GO:0032259">
    <property type="term" value="P:methylation"/>
    <property type="evidence" value="ECO:0007669"/>
    <property type="project" value="UniProtKB-KW"/>
</dbReference>
<dbReference type="PROSITE" id="PS51683">
    <property type="entry name" value="SAM_OMT_II"/>
    <property type="match status" value="1"/>
</dbReference>
<dbReference type="GO" id="GO:0008171">
    <property type="term" value="F:O-methyltransferase activity"/>
    <property type="evidence" value="ECO:0007669"/>
    <property type="project" value="InterPro"/>
</dbReference>
<dbReference type="EMBL" id="LR031575">
    <property type="protein sequence ID" value="VDD04958.1"/>
    <property type="molecule type" value="Genomic_DNA"/>
</dbReference>
<keyword evidence="3" id="KW-0949">S-adenosyl-L-methionine</keyword>
<proteinExistence type="predicted"/>
<evidence type="ECO:0000256" key="2">
    <source>
        <dbReference type="ARBA" id="ARBA00022679"/>
    </source>
</evidence>
<feature type="domain" description="O-methyltransferase C-terminal" evidence="5">
    <location>
        <begin position="177"/>
        <end position="382"/>
    </location>
</feature>
<dbReference type="Proteomes" id="UP000694005">
    <property type="component" value="Chromosome A08"/>
</dbReference>
<dbReference type="AlphaFoldDB" id="A0A3P6BQY0"/>
<reference evidence="8" key="1">
    <citation type="submission" date="2018-11" db="EMBL/GenBank/DDBJ databases">
        <authorList>
            <consortium name="Genoscope - CEA"/>
            <person name="William W."/>
        </authorList>
    </citation>
    <scope>NUCLEOTIDE SEQUENCE</scope>
</reference>
<evidence type="ECO:0008006" key="9">
    <source>
        <dbReference type="Google" id="ProtNLM"/>
    </source>
</evidence>
<dbReference type="PIRSF" id="PIRSF005739">
    <property type="entry name" value="O-mtase"/>
    <property type="match status" value="1"/>
</dbReference>
<dbReference type="InterPro" id="IPR036388">
    <property type="entry name" value="WH-like_DNA-bd_sf"/>
</dbReference>
<dbReference type="Gramene" id="A08p20720.2_BraZ1">
    <property type="protein sequence ID" value="A08p20720.2_BraZ1.CDS"/>
    <property type="gene ID" value="A08g20720.2_BraZ1"/>
</dbReference>
<dbReference type="FunFam" id="3.40.50.150:FF:000061">
    <property type="entry name" value="Caffeic acid O-methyltransferase"/>
    <property type="match status" value="1"/>
</dbReference>
<dbReference type="InterPro" id="IPR012967">
    <property type="entry name" value="COMT_dimerisation"/>
</dbReference>
<dbReference type="InterPro" id="IPR036390">
    <property type="entry name" value="WH_DNA-bd_sf"/>
</dbReference>
<dbReference type="Pfam" id="PF00891">
    <property type="entry name" value="Methyltransf_2"/>
    <property type="match status" value="1"/>
</dbReference>
<organism evidence="8">
    <name type="scientific">Brassica campestris</name>
    <name type="common">Field mustard</name>
    <dbReference type="NCBI Taxonomy" id="3711"/>
    <lineage>
        <taxon>Eukaryota</taxon>
        <taxon>Viridiplantae</taxon>
        <taxon>Streptophyta</taxon>
        <taxon>Embryophyta</taxon>
        <taxon>Tracheophyta</taxon>
        <taxon>Spermatophyta</taxon>
        <taxon>Magnoliopsida</taxon>
        <taxon>eudicotyledons</taxon>
        <taxon>Gunneridae</taxon>
        <taxon>Pentapetalae</taxon>
        <taxon>rosids</taxon>
        <taxon>malvids</taxon>
        <taxon>Brassicales</taxon>
        <taxon>Brassicaceae</taxon>
        <taxon>Brassiceae</taxon>
        <taxon>Brassica</taxon>
    </lineage>
</organism>
<dbReference type="InterPro" id="IPR029063">
    <property type="entry name" value="SAM-dependent_MTases_sf"/>
</dbReference>
<dbReference type="GO" id="GO:0046983">
    <property type="term" value="F:protein dimerization activity"/>
    <property type="evidence" value="ECO:0007669"/>
    <property type="project" value="InterPro"/>
</dbReference>
<evidence type="ECO:0000256" key="1">
    <source>
        <dbReference type="ARBA" id="ARBA00022603"/>
    </source>
</evidence>
<keyword evidence="2" id="KW-0808">Transferase</keyword>
<accession>A0A3P6BQY0</accession>
<dbReference type="PANTHER" id="PTHR11746">
    <property type="entry name" value="O-METHYLTRANSFERASE"/>
    <property type="match status" value="1"/>
</dbReference>
<evidence type="ECO:0000313" key="7">
    <source>
        <dbReference type="EMBL" id="CAG7898406.1"/>
    </source>
</evidence>
<dbReference type="EMBL" id="LS974624">
    <property type="protein sequence ID" value="CAG7898406.1"/>
    <property type="molecule type" value="Genomic_DNA"/>
</dbReference>
<dbReference type="InterPro" id="IPR016461">
    <property type="entry name" value="COMT-like"/>
</dbReference>
<dbReference type="Gene3D" id="3.40.50.150">
    <property type="entry name" value="Vaccinia Virus protein VP39"/>
    <property type="match status" value="1"/>
</dbReference>
<feature type="active site" description="Proton acceptor" evidence="4">
    <location>
        <position position="306"/>
    </location>
</feature>
<evidence type="ECO:0000259" key="5">
    <source>
        <dbReference type="Pfam" id="PF00891"/>
    </source>
</evidence>
<sequence length="401" mass="44886">HSLFSSLPYLSCSVTSQIATMTNHLQDPLNSHLNPALTKQEEQADQEMMSLQALKITTTLAFPMVFKAALELGVFDTIAANGKDAWLSSSEIAFGLPTKPTNPEAPMLLDRMLRLLVSHSVLKCRIVETGENNLTGKIQMVYAAEPVCTLFLKHGHESGSLMSLFMVHHSQVFFETWTHLKDLIQEGKDTFISAHGMRIFEYIGLNEQFAYMFNNAMSESSTMIMKKILEVYRGFEDINTLVDIGGGLGTTLNLVTSKYPQIKGINFDLDMVLAQAPLYQGVEHVAGDMFIEVPKGDAIFMKWILHDWADEDCVKILKNCWRSLPEKGKVIIVDIVTPIEPKHDDLFSNIVFSMDMLMLTHCSGGKERSFSQFEALATASGFLNCEIICIAFSHCVIEFHK</sequence>
<evidence type="ECO:0000259" key="6">
    <source>
        <dbReference type="Pfam" id="PF08100"/>
    </source>
</evidence>
<gene>
    <name evidence="8" type="ORF">BRAA08T33813Z</name>
    <name evidence="7" type="ORF">BRAPAZ1V2_A08P20720.2</name>
</gene>